<feature type="domain" description="Bacteriophage T5 Orf172 DNA-binding" evidence="2">
    <location>
        <begin position="30"/>
        <end position="105"/>
    </location>
</feature>
<gene>
    <name evidence="3" type="ORF">M595_6036</name>
</gene>
<dbReference type="EMBL" id="AUZM01000133">
    <property type="protein sequence ID" value="ERT04019.1"/>
    <property type="molecule type" value="Genomic_DNA"/>
</dbReference>
<sequence>MSEELENEKESNDSSLMDQPQTGYVYLISAPDLNRCKIGFTKNYLRRFQEIKNQAPCKTHILDCVESNNYKQDERKLHQMFQHRRKHGEWFEFDSEDQALGLFREYFRVRKIYEEELNVLKDAIARLKIQLDRREKHKNKIIKRLKGKIYELEIELYREEKSVKLLEENIKIQDELLADDQIPNDGLFSEFMYCLHELTKYFDSILN</sequence>
<dbReference type="AlphaFoldDB" id="U7Q864"/>
<keyword evidence="1" id="KW-0175">Coiled coil</keyword>
<name>U7Q864_9CYAN</name>
<evidence type="ECO:0000313" key="4">
    <source>
        <dbReference type="Proteomes" id="UP000017127"/>
    </source>
</evidence>
<evidence type="ECO:0000256" key="1">
    <source>
        <dbReference type="SAM" id="Coils"/>
    </source>
</evidence>
<dbReference type="Pfam" id="PF13455">
    <property type="entry name" value="MUG113"/>
    <property type="match status" value="1"/>
</dbReference>
<evidence type="ECO:0000313" key="3">
    <source>
        <dbReference type="EMBL" id="ERT04019.1"/>
    </source>
</evidence>
<feature type="coiled-coil region" evidence="1">
    <location>
        <begin position="110"/>
        <end position="140"/>
    </location>
</feature>
<accession>U7Q864</accession>
<dbReference type="RefSeq" id="WP_023069699.1">
    <property type="nucleotide sequence ID" value="NZ_AUZM01000133.1"/>
</dbReference>
<dbReference type="SMART" id="SM00974">
    <property type="entry name" value="T5orf172"/>
    <property type="match status" value="1"/>
</dbReference>
<organism evidence="3 4">
    <name type="scientific">Lyngbya aestuarii BL J</name>
    <dbReference type="NCBI Taxonomy" id="1348334"/>
    <lineage>
        <taxon>Bacteria</taxon>
        <taxon>Bacillati</taxon>
        <taxon>Cyanobacteriota</taxon>
        <taxon>Cyanophyceae</taxon>
        <taxon>Oscillatoriophycideae</taxon>
        <taxon>Oscillatoriales</taxon>
        <taxon>Microcoleaceae</taxon>
        <taxon>Lyngbya</taxon>
    </lineage>
</organism>
<comment type="caution">
    <text evidence="3">The sequence shown here is derived from an EMBL/GenBank/DDBJ whole genome shotgun (WGS) entry which is preliminary data.</text>
</comment>
<dbReference type="Proteomes" id="UP000017127">
    <property type="component" value="Unassembled WGS sequence"/>
</dbReference>
<keyword evidence="4" id="KW-1185">Reference proteome</keyword>
<protein>
    <recommendedName>
        <fullName evidence="2">Bacteriophage T5 Orf172 DNA-binding domain-containing protein</fullName>
    </recommendedName>
</protein>
<dbReference type="InterPro" id="IPR018306">
    <property type="entry name" value="Phage_T5_Orf172_DNA-bd"/>
</dbReference>
<dbReference type="OrthoDB" id="483816at2"/>
<proteinExistence type="predicted"/>
<evidence type="ECO:0000259" key="2">
    <source>
        <dbReference type="SMART" id="SM00974"/>
    </source>
</evidence>
<reference evidence="3 4" key="1">
    <citation type="journal article" date="2013" name="Front. Microbiol.">
        <title>Comparative genomic analyses of the cyanobacterium, Lyngbya aestuarii BL J, a powerful hydrogen producer.</title>
        <authorList>
            <person name="Kothari A."/>
            <person name="Vaughn M."/>
            <person name="Garcia-Pichel F."/>
        </authorList>
    </citation>
    <scope>NUCLEOTIDE SEQUENCE [LARGE SCALE GENOMIC DNA]</scope>
    <source>
        <strain evidence="3 4">BL J</strain>
    </source>
</reference>